<dbReference type="Proteomes" id="UP000191820">
    <property type="component" value="Chromosome"/>
</dbReference>
<dbReference type="PANTHER" id="PTHR34387">
    <property type="entry name" value="SLR1258 PROTEIN"/>
    <property type="match status" value="1"/>
</dbReference>
<name>A0ABN4YA88_9GAMM</name>
<dbReference type="Gene3D" id="3.30.110.170">
    <property type="entry name" value="Protein of unknown function (DUF541), domain 1"/>
    <property type="match status" value="1"/>
</dbReference>
<dbReference type="InterPro" id="IPR007497">
    <property type="entry name" value="SIMPL/DUF541"/>
</dbReference>
<dbReference type="Gene3D" id="3.30.70.2970">
    <property type="entry name" value="Protein of unknown function (DUF541), domain 2"/>
    <property type="match status" value="1"/>
</dbReference>
<sequence>MTYSVKKPLFNTQVLGSALCAALLFGIGSQSAIAANYDFPHLETVGISQVQVAPDMAEISVQVSLTKTTAKEAKLAVDEAVVKFIARLKEAGVSTDDIQSANLQIQPQYHYPSKQPRELTGYHASRQLTVTVMKLNQLNDILDSALEEGINRVQNIALKSSDETKAIEQARQAAINDAKQKAQSLAQGFDRKLDGVWEIRYLTQHPVQPVMMRMSAVQSDTMESYQYGEVNVEERVEVVYRLK</sequence>
<keyword evidence="3" id="KW-1185">Reference proteome</keyword>
<evidence type="ECO:0000256" key="1">
    <source>
        <dbReference type="SAM" id="SignalP"/>
    </source>
</evidence>
<dbReference type="Pfam" id="PF04402">
    <property type="entry name" value="SIMPL"/>
    <property type="match status" value="1"/>
</dbReference>
<dbReference type="EMBL" id="CP020472">
    <property type="protein sequence ID" value="ARD21316.1"/>
    <property type="molecule type" value="Genomic_DNA"/>
</dbReference>
<dbReference type="NCBIfam" id="NF008299">
    <property type="entry name" value="PRK11087.1"/>
    <property type="match status" value="1"/>
</dbReference>
<proteinExistence type="predicted"/>
<dbReference type="RefSeq" id="WP_080915079.1">
    <property type="nucleotide sequence ID" value="NZ_CP020472.1"/>
</dbReference>
<dbReference type="PANTHER" id="PTHR34387:SF1">
    <property type="entry name" value="PERIPLASMIC IMMUNOGENIC PROTEIN"/>
    <property type="match status" value="1"/>
</dbReference>
<feature type="chain" id="PRO_5046063837" description="Oxidative stress defense protein" evidence="1">
    <location>
        <begin position="35"/>
        <end position="243"/>
    </location>
</feature>
<keyword evidence="1" id="KW-0732">Signal</keyword>
<protein>
    <recommendedName>
        <fullName evidence="4">Oxidative stress defense protein</fullName>
    </recommendedName>
</protein>
<gene>
    <name evidence="2" type="ORF">SJ2017_0985</name>
</gene>
<evidence type="ECO:0008006" key="4">
    <source>
        <dbReference type="Google" id="ProtNLM"/>
    </source>
</evidence>
<accession>A0ABN4YA88</accession>
<organism evidence="2 3">
    <name type="scientific">Shewanella japonica</name>
    <dbReference type="NCBI Taxonomy" id="93973"/>
    <lineage>
        <taxon>Bacteria</taxon>
        <taxon>Pseudomonadati</taxon>
        <taxon>Pseudomonadota</taxon>
        <taxon>Gammaproteobacteria</taxon>
        <taxon>Alteromonadales</taxon>
        <taxon>Shewanellaceae</taxon>
        <taxon>Shewanella</taxon>
    </lineage>
</organism>
<feature type="signal peptide" evidence="1">
    <location>
        <begin position="1"/>
        <end position="34"/>
    </location>
</feature>
<evidence type="ECO:0000313" key="2">
    <source>
        <dbReference type="EMBL" id="ARD21316.1"/>
    </source>
</evidence>
<dbReference type="InterPro" id="IPR052022">
    <property type="entry name" value="26kDa_periplasmic_antigen"/>
</dbReference>
<evidence type="ECO:0000313" key="3">
    <source>
        <dbReference type="Proteomes" id="UP000191820"/>
    </source>
</evidence>
<reference evidence="2 3" key="1">
    <citation type="submission" date="2017-03" db="EMBL/GenBank/DDBJ databases">
        <title>Genome sequencing of Shewanella japonica KCTC 22435.</title>
        <authorList>
            <person name="Kim K.M."/>
        </authorList>
    </citation>
    <scope>NUCLEOTIDE SEQUENCE [LARGE SCALE GENOMIC DNA]</scope>
    <source>
        <strain evidence="2 3">KCTC 22435</strain>
    </source>
</reference>